<name>A0AAP0JK70_9MAGN</name>
<organism evidence="2 3">
    <name type="scientific">Stephania yunnanensis</name>
    <dbReference type="NCBI Taxonomy" id="152371"/>
    <lineage>
        <taxon>Eukaryota</taxon>
        <taxon>Viridiplantae</taxon>
        <taxon>Streptophyta</taxon>
        <taxon>Embryophyta</taxon>
        <taxon>Tracheophyta</taxon>
        <taxon>Spermatophyta</taxon>
        <taxon>Magnoliopsida</taxon>
        <taxon>Ranunculales</taxon>
        <taxon>Menispermaceae</taxon>
        <taxon>Menispermoideae</taxon>
        <taxon>Cissampelideae</taxon>
        <taxon>Stephania</taxon>
    </lineage>
</organism>
<proteinExistence type="predicted"/>
<gene>
    <name evidence="2" type="ORF">Syun_014898</name>
</gene>
<comment type="caution">
    <text evidence="2">The sequence shown here is derived from an EMBL/GenBank/DDBJ whole genome shotgun (WGS) entry which is preliminary data.</text>
</comment>
<sequence length="161" mass="18112">MPAPLATASPAASPSYDGRAGLQVTGPPRAPQRIGIEPPRVHRIPITLIGIASFSFLCPADDKSFQVMDDSIRAKLQRRRQELTQATPDQHVDDEAMYYNVVGECPKGRFYGLGLLRRKKRRYTDPGASTSQLRRWRHVQSSIVLPSNYDKLWHLCRDNLG</sequence>
<keyword evidence="3" id="KW-1185">Reference proteome</keyword>
<evidence type="ECO:0000313" key="3">
    <source>
        <dbReference type="Proteomes" id="UP001420932"/>
    </source>
</evidence>
<dbReference type="Proteomes" id="UP001420932">
    <property type="component" value="Unassembled WGS sequence"/>
</dbReference>
<evidence type="ECO:0000313" key="2">
    <source>
        <dbReference type="EMBL" id="KAK9135568.1"/>
    </source>
</evidence>
<dbReference type="EMBL" id="JBBNAF010000006">
    <property type="protein sequence ID" value="KAK9135568.1"/>
    <property type="molecule type" value="Genomic_DNA"/>
</dbReference>
<protein>
    <submittedName>
        <fullName evidence="2">Uncharacterized protein</fullName>
    </submittedName>
</protein>
<dbReference type="AlphaFoldDB" id="A0AAP0JK70"/>
<feature type="region of interest" description="Disordered" evidence="1">
    <location>
        <begin position="1"/>
        <end position="37"/>
    </location>
</feature>
<feature type="compositionally biased region" description="Low complexity" evidence="1">
    <location>
        <begin position="1"/>
        <end position="15"/>
    </location>
</feature>
<reference evidence="2 3" key="1">
    <citation type="submission" date="2024-01" db="EMBL/GenBank/DDBJ databases">
        <title>Genome assemblies of Stephania.</title>
        <authorList>
            <person name="Yang L."/>
        </authorList>
    </citation>
    <scope>NUCLEOTIDE SEQUENCE [LARGE SCALE GENOMIC DNA]</scope>
    <source>
        <strain evidence="2">YNDBR</strain>
        <tissue evidence="2">Leaf</tissue>
    </source>
</reference>
<evidence type="ECO:0000256" key="1">
    <source>
        <dbReference type="SAM" id="MobiDB-lite"/>
    </source>
</evidence>
<accession>A0AAP0JK70</accession>